<evidence type="ECO:0000313" key="1">
    <source>
        <dbReference type="EMBL" id="GIY80067.1"/>
    </source>
</evidence>
<dbReference type="AlphaFoldDB" id="A0AAV4WB93"/>
<name>A0AAV4WB93_CAEEX</name>
<organism evidence="1 2">
    <name type="scientific">Caerostris extrusa</name>
    <name type="common">Bark spider</name>
    <name type="synonym">Caerostris bankana</name>
    <dbReference type="NCBI Taxonomy" id="172846"/>
    <lineage>
        <taxon>Eukaryota</taxon>
        <taxon>Metazoa</taxon>
        <taxon>Ecdysozoa</taxon>
        <taxon>Arthropoda</taxon>
        <taxon>Chelicerata</taxon>
        <taxon>Arachnida</taxon>
        <taxon>Araneae</taxon>
        <taxon>Araneomorphae</taxon>
        <taxon>Entelegynae</taxon>
        <taxon>Araneoidea</taxon>
        <taxon>Araneidae</taxon>
        <taxon>Caerostris</taxon>
    </lineage>
</organism>
<gene>
    <name evidence="1" type="ORF">CEXT_246851</name>
</gene>
<dbReference type="EMBL" id="BPLR01015960">
    <property type="protein sequence ID" value="GIY80067.1"/>
    <property type="molecule type" value="Genomic_DNA"/>
</dbReference>
<comment type="caution">
    <text evidence="1">The sequence shown here is derived from an EMBL/GenBank/DDBJ whole genome shotgun (WGS) entry which is preliminary data.</text>
</comment>
<protein>
    <submittedName>
        <fullName evidence="1">Uncharacterized protein</fullName>
    </submittedName>
</protein>
<accession>A0AAV4WB93</accession>
<dbReference type="Proteomes" id="UP001054945">
    <property type="component" value="Unassembled WGS sequence"/>
</dbReference>
<keyword evidence="2" id="KW-1185">Reference proteome</keyword>
<evidence type="ECO:0000313" key="2">
    <source>
        <dbReference type="Proteomes" id="UP001054945"/>
    </source>
</evidence>
<sequence>MKATYCNMPISYYTNKKLADMRLVYDQANGNLIHYRGLQDIKEVRIHWKWQSELWRDKAVFPYTANIGVCPINACEVVYETRMHPLLNVDNYNRQLDVVNAPDVN</sequence>
<reference evidence="1 2" key="1">
    <citation type="submission" date="2021-06" db="EMBL/GenBank/DDBJ databases">
        <title>Caerostris extrusa draft genome.</title>
        <authorList>
            <person name="Kono N."/>
            <person name="Arakawa K."/>
        </authorList>
    </citation>
    <scope>NUCLEOTIDE SEQUENCE [LARGE SCALE GENOMIC DNA]</scope>
</reference>
<proteinExistence type="predicted"/>